<feature type="compositionally biased region" description="Polar residues" evidence="4">
    <location>
        <begin position="18"/>
        <end position="29"/>
    </location>
</feature>
<feature type="domain" description="Ubiquitin-like protease family profile" evidence="5">
    <location>
        <begin position="147"/>
        <end position="308"/>
    </location>
</feature>
<organism evidence="6 7">
    <name type="scientific">Phytophthora nicotianae (strain INRA-310)</name>
    <name type="common">Phytophthora parasitica</name>
    <dbReference type="NCBI Taxonomy" id="761204"/>
    <lineage>
        <taxon>Eukaryota</taxon>
        <taxon>Sar</taxon>
        <taxon>Stramenopiles</taxon>
        <taxon>Oomycota</taxon>
        <taxon>Peronosporomycetes</taxon>
        <taxon>Peronosporales</taxon>
        <taxon>Peronosporaceae</taxon>
        <taxon>Phytophthora</taxon>
    </lineage>
</organism>
<feature type="compositionally biased region" description="Basic and acidic residues" evidence="4">
    <location>
        <begin position="1"/>
        <end position="13"/>
    </location>
</feature>
<evidence type="ECO:0000313" key="6">
    <source>
        <dbReference type="EMBL" id="ETN22950.1"/>
    </source>
</evidence>
<dbReference type="OrthoDB" id="108785at2759"/>
<dbReference type="RefSeq" id="XP_008892167.1">
    <property type="nucleotide sequence ID" value="XM_008893919.1"/>
</dbReference>
<dbReference type="GeneID" id="20172907"/>
<dbReference type="GO" id="GO:0006508">
    <property type="term" value="P:proteolysis"/>
    <property type="evidence" value="ECO:0007669"/>
    <property type="project" value="UniProtKB-KW"/>
</dbReference>
<gene>
    <name evidence="6" type="ORF">PPTG_02682</name>
</gene>
<protein>
    <recommendedName>
        <fullName evidence="5">Ubiquitin-like protease family profile domain-containing protein</fullName>
    </recommendedName>
</protein>
<dbReference type="VEuPathDB" id="FungiDB:PPTG_02682"/>
<dbReference type="GO" id="GO:0008234">
    <property type="term" value="F:cysteine-type peptidase activity"/>
    <property type="evidence" value="ECO:0007669"/>
    <property type="project" value="InterPro"/>
</dbReference>
<name>W2REI4_PHYN3</name>
<evidence type="ECO:0000259" key="5">
    <source>
        <dbReference type="PROSITE" id="PS50600"/>
    </source>
</evidence>
<evidence type="ECO:0000313" key="7">
    <source>
        <dbReference type="Proteomes" id="UP000018817"/>
    </source>
</evidence>
<evidence type="ECO:0000256" key="2">
    <source>
        <dbReference type="ARBA" id="ARBA00022670"/>
    </source>
</evidence>
<dbReference type="PROSITE" id="PS50600">
    <property type="entry name" value="ULP_PROTEASE"/>
    <property type="match status" value="1"/>
</dbReference>
<keyword evidence="2" id="KW-0645">Protease</keyword>
<comment type="similarity">
    <text evidence="1">Belongs to the peptidase C48 family.</text>
</comment>
<evidence type="ECO:0000256" key="4">
    <source>
        <dbReference type="SAM" id="MobiDB-lite"/>
    </source>
</evidence>
<dbReference type="InterPro" id="IPR038765">
    <property type="entry name" value="Papain-like_cys_pep_sf"/>
</dbReference>
<reference evidence="6 7" key="2">
    <citation type="submission" date="2013-11" db="EMBL/GenBank/DDBJ databases">
        <title>The Genome Sequence of Phytophthora parasitica INRA-310.</title>
        <authorList>
            <consortium name="The Broad Institute Genomics Platform"/>
            <person name="Russ C."/>
            <person name="Tyler B."/>
            <person name="Panabieres F."/>
            <person name="Shan W."/>
            <person name="Tripathy S."/>
            <person name="Grunwald N."/>
            <person name="Machado M."/>
            <person name="Johnson C.S."/>
            <person name="Arredondo F."/>
            <person name="Hong C."/>
            <person name="Coffey M."/>
            <person name="Young S.K."/>
            <person name="Zeng Q."/>
            <person name="Gargeya S."/>
            <person name="Fitzgerald M."/>
            <person name="Abouelleil A."/>
            <person name="Alvarado L."/>
            <person name="Chapman S.B."/>
            <person name="Gainer-Dewar J."/>
            <person name="Goldberg J."/>
            <person name="Griggs A."/>
            <person name="Gujja S."/>
            <person name="Hansen M."/>
            <person name="Howarth C."/>
            <person name="Imamovic A."/>
            <person name="Ireland A."/>
            <person name="Larimer J."/>
            <person name="McCowan C."/>
            <person name="Murphy C."/>
            <person name="Pearson M."/>
            <person name="Poon T.W."/>
            <person name="Priest M."/>
            <person name="Roberts A."/>
            <person name="Saif S."/>
            <person name="Shea T."/>
            <person name="Sykes S."/>
            <person name="Wortman J."/>
            <person name="Nusbaum C."/>
            <person name="Birren B."/>
        </authorList>
    </citation>
    <scope>NUCLEOTIDE SEQUENCE [LARGE SCALE GENOMIC DNA]</scope>
    <source>
        <strain evidence="6 7">INRA-310</strain>
    </source>
</reference>
<sequence>MMTTRKEEQHDTEASDANAATNGDSNDVPPTQVAGPSTRAAEMSTTAAQPTKLKLNVESLVDDALGKLKGGLALDEEIELDSDGERTGSIESYVVSIEKVGQFTREQLEAMKSFTVKPAVSDPASVGIILGKILECWPYTPLVGFGFDLTYSNLFCFRVSAWLNDDAMRAFAVCLAGHKNNVTVVIPPRKKYEEVTKGSKPRKTKSRIPASTLRKVAECVILHPFVLLPVIFGGTHWGCLVVDRDAKVVKMYDSMGGKRNKKRLQKMAEDISARPLHDNSYEALEVSEPMQTDSDSCGAFVCLIFWTCVSSKAPSDVSPAGIIKLRWEMLHAVMKLRPR</sequence>
<evidence type="ECO:0000256" key="1">
    <source>
        <dbReference type="ARBA" id="ARBA00005234"/>
    </source>
</evidence>
<keyword evidence="3" id="KW-0378">Hydrolase</keyword>
<dbReference type="Gene3D" id="3.40.395.10">
    <property type="entry name" value="Adenoviral Proteinase, Chain A"/>
    <property type="match status" value="1"/>
</dbReference>
<feature type="region of interest" description="Disordered" evidence="4">
    <location>
        <begin position="1"/>
        <end position="48"/>
    </location>
</feature>
<dbReference type="AlphaFoldDB" id="W2REI4"/>
<dbReference type="InterPro" id="IPR003653">
    <property type="entry name" value="Peptidase_C48_C"/>
</dbReference>
<evidence type="ECO:0000256" key="3">
    <source>
        <dbReference type="ARBA" id="ARBA00022801"/>
    </source>
</evidence>
<dbReference type="Pfam" id="PF02902">
    <property type="entry name" value="Peptidase_C48"/>
    <property type="match status" value="1"/>
</dbReference>
<dbReference type="Proteomes" id="UP000018817">
    <property type="component" value="Unassembled WGS sequence"/>
</dbReference>
<dbReference type="SUPFAM" id="SSF54001">
    <property type="entry name" value="Cysteine proteinases"/>
    <property type="match status" value="1"/>
</dbReference>
<accession>W2REI4</accession>
<dbReference type="STRING" id="761204.W2REI4"/>
<dbReference type="OMA" id="NILECWP"/>
<proteinExistence type="inferred from homology"/>
<dbReference type="EMBL" id="KI669562">
    <property type="protein sequence ID" value="ETN22950.1"/>
    <property type="molecule type" value="Genomic_DNA"/>
</dbReference>
<reference evidence="7" key="1">
    <citation type="submission" date="2011-12" db="EMBL/GenBank/DDBJ databases">
        <authorList>
            <consortium name="The Broad Institute Genome Sequencing Platform"/>
            <person name="Russ C."/>
            <person name="Tyler B."/>
            <person name="Panabieres F."/>
            <person name="Shan W."/>
            <person name="Tripathy S."/>
            <person name="Grunwald N."/>
            <person name="Machado M."/>
            <person name="Young S.K."/>
            <person name="Zeng Q."/>
            <person name="Gargeya S."/>
            <person name="Fitzgerald M."/>
            <person name="Haas B."/>
            <person name="Abouelleil A."/>
            <person name="Alvarado L."/>
            <person name="Arachchi H.M."/>
            <person name="Berlin A."/>
            <person name="Chapman S.B."/>
            <person name="Gearin G."/>
            <person name="Goldberg J."/>
            <person name="Griggs A."/>
            <person name="Gujja S."/>
            <person name="Hansen M."/>
            <person name="Heiman D."/>
            <person name="Howarth C."/>
            <person name="Larimer J."/>
            <person name="Lui A."/>
            <person name="MacDonald P.J.P."/>
            <person name="McCowen C."/>
            <person name="Montmayeur A."/>
            <person name="Murphy C."/>
            <person name="Neiman D."/>
            <person name="Pearson M."/>
            <person name="Priest M."/>
            <person name="Roberts A."/>
            <person name="Saif S."/>
            <person name="Shea T."/>
            <person name="Sisk P."/>
            <person name="Stolte C."/>
            <person name="Sykes S."/>
            <person name="Wortman J."/>
            <person name="Nusbaum C."/>
            <person name="Birren B."/>
        </authorList>
    </citation>
    <scope>NUCLEOTIDE SEQUENCE [LARGE SCALE GENOMIC DNA]</scope>
    <source>
        <strain evidence="7">INRA-310</strain>
    </source>
</reference>